<feature type="transmembrane region" description="Helical" evidence="8">
    <location>
        <begin position="312"/>
        <end position="330"/>
    </location>
</feature>
<dbReference type="InterPro" id="IPR011066">
    <property type="entry name" value="MscS_channel_C_sf"/>
</dbReference>
<evidence type="ECO:0008006" key="13">
    <source>
        <dbReference type="Google" id="ProtNLM"/>
    </source>
</evidence>
<dbReference type="RefSeq" id="WP_285672405.1">
    <property type="nucleotide sequence ID" value="NZ_BSYI01000021.1"/>
</dbReference>
<dbReference type="InterPro" id="IPR006686">
    <property type="entry name" value="MscS_channel_CS"/>
</dbReference>
<dbReference type="InterPro" id="IPR010920">
    <property type="entry name" value="LSM_dom_sf"/>
</dbReference>
<dbReference type="PANTHER" id="PTHR30566:SF5">
    <property type="entry name" value="MECHANOSENSITIVE ION CHANNEL PROTEIN 1, MITOCHONDRIAL-RELATED"/>
    <property type="match status" value="1"/>
</dbReference>
<feature type="transmembrane region" description="Helical" evidence="8">
    <location>
        <begin position="275"/>
        <end position="292"/>
    </location>
</feature>
<evidence type="ECO:0000256" key="1">
    <source>
        <dbReference type="ARBA" id="ARBA00004651"/>
    </source>
</evidence>
<dbReference type="InterPro" id="IPR006685">
    <property type="entry name" value="MscS_channel_2nd"/>
</dbReference>
<evidence type="ECO:0000256" key="3">
    <source>
        <dbReference type="ARBA" id="ARBA00022475"/>
    </source>
</evidence>
<dbReference type="PROSITE" id="PS01246">
    <property type="entry name" value="UPF0003"/>
    <property type="match status" value="1"/>
</dbReference>
<feature type="transmembrane region" description="Helical" evidence="8">
    <location>
        <begin position="236"/>
        <end position="255"/>
    </location>
</feature>
<dbReference type="SUPFAM" id="SSF82861">
    <property type="entry name" value="Mechanosensitive channel protein MscS (YggB), transmembrane region"/>
    <property type="match status" value="1"/>
</dbReference>
<evidence type="ECO:0000256" key="5">
    <source>
        <dbReference type="ARBA" id="ARBA00022989"/>
    </source>
</evidence>
<dbReference type="InterPro" id="IPR049278">
    <property type="entry name" value="MS_channel_C"/>
</dbReference>
<dbReference type="Pfam" id="PF21082">
    <property type="entry name" value="MS_channel_3rd"/>
    <property type="match status" value="1"/>
</dbReference>
<dbReference type="Gene3D" id="1.10.287.1260">
    <property type="match status" value="1"/>
</dbReference>
<evidence type="ECO:0000256" key="8">
    <source>
        <dbReference type="SAM" id="Phobius"/>
    </source>
</evidence>
<reference evidence="11 12" key="1">
    <citation type="submission" date="2023-04" db="EMBL/GenBank/DDBJ databases">
        <title>Marinoamorphus aggregata gen. nov., sp. Nov., isolate from tissue of brittle star Ophioplocus japonicus.</title>
        <authorList>
            <person name="Kawano K."/>
            <person name="Sawayama S."/>
            <person name="Nakagawa S."/>
        </authorList>
    </citation>
    <scope>NUCLEOTIDE SEQUENCE [LARGE SCALE GENOMIC DNA]</scope>
    <source>
        <strain evidence="11 12">NKW23</strain>
    </source>
</reference>
<accession>A0ABQ6LK41</accession>
<evidence type="ECO:0000256" key="7">
    <source>
        <dbReference type="SAM" id="MobiDB-lite"/>
    </source>
</evidence>
<dbReference type="InterPro" id="IPR011014">
    <property type="entry name" value="MscS_channel_TM-2"/>
</dbReference>
<feature type="transmembrane region" description="Helical" evidence="8">
    <location>
        <begin position="351"/>
        <end position="369"/>
    </location>
</feature>
<organism evidence="11 12">
    <name type="scientific">Paralimibaculum aggregatum</name>
    <dbReference type="NCBI Taxonomy" id="3036245"/>
    <lineage>
        <taxon>Bacteria</taxon>
        <taxon>Pseudomonadati</taxon>
        <taxon>Pseudomonadota</taxon>
        <taxon>Alphaproteobacteria</taxon>
        <taxon>Rhodobacterales</taxon>
        <taxon>Paracoccaceae</taxon>
        <taxon>Paralimibaculum</taxon>
    </lineage>
</organism>
<sequence length="663" mass="70723">MTRLRTGTGAGIGAAALLLGALVLAALLLALPGARPAGAQAAAPALAIEAARTDSPRATLASFLSMRSRMAAALTDYATTRDRRTAARIGVLSEEWRSLIDLSEVPRAARLYTGGETGAHLIDIFNRIGWPDPALAPDASAVPADGPASYAIPGTPFRIRRMETGSQAGEFLFDRRTVDLASRVYGSVEHLPPVHAGEIRDWIDITRQLTGPMIPSGLIAAMPPPLRQPLAGTPRWKVLAVLAAAAVAALLLLLWHRLVTPRDAAIRQRALWRRLLSPLAIIGAVILLHGFFTFQINIAGSFARGVGVVRTVLLYGALTWAFWLFARALLEAMIVSPRLSDQSLDANMLRLLARIVGVIGGIVLLANGAQDLGLPVFSILAGLGIGGIAIALAIRPTLENLIGGFILYLDRPIRVGDFCSFGNHSGTVEAIGVRSTQVRALDRTLISIPNAQFADMQLVNWARCDTMLIQEVLGLRYETGHDQLRYVLAKIREMAHAHPRIEGDTIRVRLVSFGASSLDIELRVYAETREWNDYYAIKEDILLRIREIVEAAGTGFAFPTQTLHLGRDTGLDAARAAAAERQVGAWRRSGRLPFPRFDAATVAGLAGSLAYPPPGSPEARGDAAPGAGGAEERLSAAPAPPEPADPPAGDEPGAPDDGTTRHG</sequence>
<proteinExistence type="inferred from homology"/>
<dbReference type="SUPFAM" id="SSF50182">
    <property type="entry name" value="Sm-like ribonucleoproteins"/>
    <property type="match status" value="1"/>
</dbReference>
<dbReference type="Pfam" id="PF00924">
    <property type="entry name" value="MS_channel_2nd"/>
    <property type="match status" value="1"/>
</dbReference>
<gene>
    <name evidence="11" type="ORF">LNKW23_28270</name>
</gene>
<dbReference type="Proteomes" id="UP001239909">
    <property type="component" value="Unassembled WGS sequence"/>
</dbReference>
<keyword evidence="4 8" id="KW-0812">Transmembrane</keyword>
<dbReference type="Gene3D" id="2.30.30.60">
    <property type="match status" value="1"/>
</dbReference>
<keyword evidence="5 8" id="KW-1133">Transmembrane helix</keyword>
<name>A0ABQ6LK41_9RHOB</name>
<keyword evidence="3" id="KW-1003">Cell membrane</keyword>
<evidence type="ECO:0000256" key="2">
    <source>
        <dbReference type="ARBA" id="ARBA00008017"/>
    </source>
</evidence>
<evidence type="ECO:0000256" key="6">
    <source>
        <dbReference type="ARBA" id="ARBA00023136"/>
    </source>
</evidence>
<evidence type="ECO:0000313" key="12">
    <source>
        <dbReference type="Proteomes" id="UP001239909"/>
    </source>
</evidence>
<dbReference type="InterPro" id="IPR023408">
    <property type="entry name" value="MscS_beta-dom_sf"/>
</dbReference>
<feature type="domain" description="Mechanosensitive ion channel MscS C-terminal" evidence="10">
    <location>
        <begin position="474"/>
        <end position="553"/>
    </location>
</feature>
<evidence type="ECO:0000256" key="4">
    <source>
        <dbReference type="ARBA" id="ARBA00022692"/>
    </source>
</evidence>
<keyword evidence="12" id="KW-1185">Reference proteome</keyword>
<comment type="subcellular location">
    <subcellularLocation>
        <location evidence="1">Cell membrane</location>
        <topology evidence="1">Multi-pass membrane protein</topology>
    </subcellularLocation>
</comment>
<evidence type="ECO:0000313" key="11">
    <source>
        <dbReference type="EMBL" id="GMG83614.1"/>
    </source>
</evidence>
<comment type="caution">
    <text evidence="11">The sequence shown here is derived from an EMBL/GenBank/DDBJ whole genome shotgun (WGS) entry which is preliminary data.</text>
</comment>
<dbReference type="Gene3D" id="3.30.70.100">
    <property type="match status" value="1"/>
</dbReference>
<feature type="domain" description="Mechanosensitive ion channel MscS" evidence="9">
    <location>
        <begin position="398"/>
        <end position="463"/>
    </location>
</feature>
<keyword evidence="6 8" id="KW-0472">Membrane</keyword>
<dbReference type="PANTHER" id="PTHR30566">
    <property type="entry name" value="YNAI-RELATED MECHANOSENSITIVE ION CHANNEL"/>
    <property type="match status" value="1"/>
</dbReference>
<feature type="transmembrane region" description="Helical" evidence="8">
    <location>
        <begin position="375"/>
        <end position="394"/>
    </location>
</feature>
<evidence type="ECO:0000259" key="9">
    <source>
        <dbReference type="Pfam" id="PF00924"/>
    </source>
</evidence>
<comment type="similarity">
    <text evidence="2">Belongs to the MscS (TC 1.A.23) family.</text>
</comment>
<evidence type="ECO:0000259" key="10">
    <source>
        <dbReference type="Pfam" id="PF21082"/>
    </source>
</evidence>
<dbReference type="EMBL" id="BSYI01000021">
    <property type="protein sequence ID" value="GMG83614.1"/>
    <property type="molecule type" value="Genomic_DNA"/>
</dbReference>
<protein>
    <recommendedName>
        <fullName evidence="13">Mechanosensitive ion channel protein MscS</fullName>
    </recommendedName>
</protein>
<dbReference type="SUPFAM" id="SSF82689">
    <property type="entry name" value="Mechanosensitive channel protein MscS (YggB), C-terminal domain"/>
    <property type="match status" value="1"/>
</dbReference>
<feature type="region of interest" description="Disordered" evidence="7">
    <location>
        <begin position="609"/>
        <end position="663"/>
    </location>
</feature>